<dbReference type="AlphaFoldDB" id="X1IYB5"/>
<feature type="non-terminal residue" evidence="2">
    <location>
        <position position="1"/>
    </location>
</feature>
<proteinExistence type="predicted"/>
<protein>
    <submittedName>
        <fullName evidence="2">Uncharacterized protein</fullName>
    </submittedName>
</protein>
<name>X1IYB5_9ZZZZ</name>
<feature type="non-terminal residue" evidence="2">
    <location>
        <position position="273"/>
    </location>
</feature>
<dbReference type="EMBL" id="BARU01025831">
    <property type="protein sequence ID" value="GAH71069.1"/>
    <property type="molecule type" value="Genomic_DNA"/>
</dbReference>
<organism evidence="2">
    <name type="scientific">marine sediment metagenome</name>
    <dbReference type="NCBI Taxonomy" id="412755"/>
    <lineage>
        <taxon>unclassified sequences</taxon>
        <taxon>metagenomes</taxon>
        <taxon>ecological metagenomes</taxon>
    </lineage>
</organism>
<reference evidence="2" key="1">
    <citation type="journal article" date="2014" name="Front. Microbiol.">
        <title>High frequency of phylogenetically diverse reductive dehalogenase-homologous genes in deep subseafloor sedimentary metagenomes.</title>
        <authorList>
            <person name="Kawai M."/>
            <person name="Futagami T."/>
            <person name="Toyoda A."/>
            <person name="Takaki Y."/>
            <person name="Nishi S."/>
            <person name="Hori S."/>
            <person name="Arai W."/>
            <person name="Tsubouchi T."/>
            <person name="Morono Y."/>
            <person name="Uchiyama I."/>
            <person name="Ito T."/>
            <person name="Fujiyama A."/>
            <person name="Inagaki F."/>
            <person name="Takami H."/>
        </authorList>
    </citation>
    <scope>NUCLEOTIDE SEQUENCE</scope>
    <source>
        <strain evidence="2">Expedition CK06-06</strain>
    </source>
</reference>
<evidence type="ECO:0000313" key="2">
    <source>
        <dbReference type="EMBL" id="GAH71069.1"/>
    </source>
</evidence>
<accession>X1IYB5</accession>
<sequence length="273" mass="31372">TERAMRSEKPKQQERANNMEEPILSERKMKQNLKPLTHMVDAAVAVERLRVSAEVRQTHLAKQNKEDPETDELHQRLKDLEDYIDGRVADLIKSHPAYPWFSRVKGVGGENIGKVVAPIDIERAKTISAVWKFAGFSVEDGTAPRRVKGGGKLSYNSQLRSMCWRLATSLKRTKGCFYEYYIREKEKYTERFLSQGYKIVATPSGRWVCANCGASWERKWDVTPCCDSPEIEKKLRQEPPGVIWVGHLDAMAVRKMAKLFLACLWLVWRETEG</sequence>
<comment type="caution">
    <text evidence="2">The sequence shown here is derived from an EMBL/GenBank/DDBJ whole genome shotgun (WGS) entry which is preliminary data.</text>
</comment>
<evidence type="ECO:0000256" key="1">
    <source>
        <dbReference type="SAM" id="MobiDB-lite"/>
    </source>
</evidence>
<gene>
    <name evidence="2" type="ORF">S03H2_41577</name>
</gene>
<feature type="region of interest" description="Disordered" evidence="1">
    <location>
        <begin position="1"/>
        <end position="25"/>
    </location>
</feature>